<organism evidence="3 4">
    <name type="scientific">Humisphaera borealis</name>
    <dbReference type="NCBI Taxonomy" id="2807512"/>
    <lineage>
        <taxon>Bacteria</taxon>
        <taxon>Pseudomonadati</taxon>
        <taxon>Planctomycetota</taxon>
        <taxon>Phycisphaerae</taxon>
        <taxon>Tepidisphaerales</taxon>
        <taxon>Tepidisphaeraceae</taxon>
        <taxon>Humisphaera</taxon>
    </lineage>
</organism>
<proteinExistence type="predicted"/>
<reference evidence="3 4" key="1">
    <citation type="submission" date="2020-10" db="EMBL/GenBank/DDBJ databases">
        <title>Wide distribution of Phycisphaera-like planctomycetes from WD2101 soil group in peatlands and genome analysis of the first cultivated representative.</title>
        <authorList>
            <person name="Dedysh S.N."/>
            <person name="Beletsky A.V."/>
            <person name="Ivanova A."/>
            <person name="Kulichevskaya I.S."/>
            <person name="Suzina N.E."/>
            <person name="Philippov D.A."/>
            <person name="Rakitin A.L."/>
            <person name="Mardanov A.V."/>
            <person name="Ravin N.V."/>
        </authorList>
    </citation>
    <scope>NUCLEOTIDE SEQUENCE [LARGE SCALE GENOMIC DNA]</scope>
    <source>
        <strain evidence="3 4">M1803</strain>
    </source>
</reference>
<feature type="region of interest" description="Disordered" evidence="1">
    <location>
        <begin position="1"/>
        <end position="20"/>
    </location>
</feature>
<feature type="domain" description="Knr4/Smi1-like" evidence="2">
    <location>
        <begin position="18"/>
        <end position="131"/>
    </location>
</feature>
<dbReference type="SUPFAM" id="SSF160631">
    <property type="entry name" value="SMI1/KNR4-like"/>
    <property type="match status" value="1"/>
</dbReference>
<dbReference type="Proteomes" id="UP000593765">
    <property type="component" value="Chromosome"/>
</dbReference>
<evidence type="ECO:0000313" key="4">
    <source>
        <dbReference type="Proteomes" id="UP000593765"/>
    </source>
</evidence>
<dbReference type="AlphaFoldDB" id="A0A7M2WSM9"/>
<dbReference type="InterPro" id="IPR018958">
    <property type="entry name" value="Knr4/Smi1-like_dom"/>
</dbReference>
<protein>
    <submittedName>
        <fullName evidence="3">SMI1/KNR4 family protein</fullName>
    </submittedName>
</protein>
<keyword evidence="4" id="KW-1185">Reference proteome</keyword>
<dbReference type="Gene3D" id="3.40.1580.10">
    <property type="entry name" value="SMI1/KNR4-like"/>
    <property type="match status" value="1"/>
</dbReference>
<evidence type="ECO:0000256" key="1">
    <source>
        <dbReference type="SAM" id="MobiDB-lite"/>
    </source>
</evidence>
<dbReference type="Pfam" id="PF09346">
    <property type="entry name" value="SMI1_KNR4"/>
    <property type="match status" value="1"/>
</dbReference>
<dbReference type="RefSeq" id="WP_206291426.1">
    <property type="nucleotide sequence ID" value="NZ_CP063458.1"/>
</dbReference>
<dbReference type="InterPro" id="IPR037883">
    <property type="entry name" value="Knr4/Smi1-like_sf"/>
</dbReference>
<name>A0A7M2WSM9_9BACT</name>
<accession>A0A7M2WSM9</accession>
<dbReference type="KEGG" id="hbs:IPV69_19635"/>
<dbReference type="SMART" id="SM00860">
    <property type="entry name" value="SMI1_KNR4"/>
    <property type="match status" value="1"/>
</dbReference>
<evidence type="ECO:0000259" key="2">
    <source>
        <dbReference type="SMART" id="SM00860"/>
    </source>
</evidence>
<sequence>MINFRSGGLGTIRPRTSGADDSELRKFEGEFGYRIPNTYRHFLATVNGGTFTDPFPISLPAGSFSDATSLFTLYSLDSKNPRSGADVREVLRLHATRIPTGSLPIGDDGDNLLLIHCIPNRAGHISLWVREDEWDKAPEENSVPVADSFESCFGLS</sequence>
<evidence type="ECO:0000313" key="3">
    <source>
        <dbReference type="EMBL" id="QOV88443.1"/>
    </source>
</evidence>
<dbReference type="EMBL" id="CP063458">
    <property type="protein sequence ID" value="QOV88443.1"/>
    <property type="molecule type" value="Genomic_DNA"/>
</dbReference>
<gene>
    <name evidence="3" type="ORF">IPV69_19635</name>
</gene>